<dbReference type="RefSeq" id="WP_170174411.1">
    <property type="nucleotide sequence ID" value="NZ_JBBMQU010000060.1"/>
</dbReference>
<dbReference type="PROSITE" id="PS50110">
    <property type="entry name" value="RESPONSE_REGULATORY"/>
    <property type="match status" value="1"/>
</dbReference>
<dbReference type="InterPro" id="IPR011006">
    <property type="entry name" value="CheY-like_superfamily"/>
</dbReference>
<evidence type="ECO:0000313" key="3">
    <source>
        <dbReference type="EMBL" id="MEM5553024.1"/>
    </source>
</evidence>
<name>A0ABU9U7L0_9GAMM</name>
<evidence type="ECO:0000259" key="2">
    <source>
        <dbReference type="PROSITE" id="PS50110"/>
    </source>
</evidence>
<feature type="modified residue" description="4-aspartylphosphate" evidence="1">
    <location>
        <position position="45"/>
    </location>
</feature>
<gene>
    <name evidence="3" type="ORF">WNY63_20080</name>
</gene>
<organism evidence="3 4">
    <name type="scientific">Pseudoalteromonas neustonica</name>
    <dbReference type="NCBI Taxonomy" id="1840331"/>
    <lineage>
        <taxon>Bacteria</taxon>
        <taxon>Pseudomonadati</taxon>
        <taxon>Pseudomonadota</taxon>
        <taxon>Gammaproteobacteria</taxon>
        <taxon>Alteromonadales</taxon>
        <taxon>Pseudoalteromonadaceae</taxon>
        <taxon>Pseudoalteromonas</taxon>
    </lineage>
</organism>
<dbReference type="Proteomes" id="UP001388366">
    <property type="component" value="Unassembled WGS sequence"/>
</dbReference>
<dbReference type="EMBL" id="JBBMQU010000060">
    <property type="protein sequence ID" value="MEM5553024.1"/>
    <property type="molecule type" value="Genomic_DNA"/>
</dbReference>
<dbReference type="Pfam" id="PF00072">
    <property type="entry name" value="Response_reg"/>
    <property type="match status" value="1"/>
</dbReference>
<keyword evidence="1" id="KW-0597">Phosphoprotein</keyword>
<sequence length="109" mass="12201">MVTKRLKRFVEQSFAEQSIKITICNSLDDANNYLDQNCIDLLFLDLNLQGCDGFTLQKEQLSESFHTTVVSANSDRAVEAFDAGILDFVAKPFTQESSKEAVTKTSRSL</sequence>
<dbReference type="SUPFAM" id="SSF52172">
    <property type="entry name" value="CheY-like"/>
    <property type="match status" value="1"/>
</dbReference>
<protein>
    <submittedName>
        <fullName evidence="3">Response regulator</fullName>
    </submittedName>
</protein>
<dbReference type="Gene3D" id="3.40.50.2300">
    <property type="match status" value="1"/>
</dbReference>
<evidence type="ECO:0000313" key="4">
    <source>
        <dbReference type="Proteomes" id="UP001388366"/>
    </source>
</evidence>
<proteinExistence type="predicted"/>
<reference evidence="3 4" key="1">
    <citation type="submission" date="2024-03" db="EMBL/GenBank/DDBJ databases">
        <title>Community enrichment and isolation of bacterial strains for fucoidan degradation.</title>
        <authorList>
            <person name="Sichert A."/>
        </authorList>
    </citation>
    <scope>NUCLEOTIDE SEQUENCE [LARGE SCALE GENOMIC DNA]</scope>
    <source>
        <strain evidence="3 4">AS81</strain>
    </source>
</reference>
<accession>A0ABU9U7L0</accession>
<comment type="caution">
    <text evidence="3">The sequence shown here is derived from an EMBL/GenBank/DDBJ whole genome shotgun (WGS) entry which is preliminary data.</text>
</comment>
<dbReference type="InterPro" id="IPR001789">
    <property type="entry name" value="Sig_transdc_resp-reg_receiver"/>
</dbReference>
<feature type="domain" description="Response regulatory" evidence="2">
    <location>
        <begin position="1"/>
        <end position="106"/>
    </location>
</feature>
<keyword evidence="4" id="KW-1185">Reference proteome</keyword>
<evidence type="ECO:0000256" key="1">
    <source>
        <dbReference type="PROSITE-ProRule" id="PRU00169"/>
    </source>
</evidence>